<dbReference type="EMBL" id="GBXM01071556">
    <property type="protein sequence ID" value="JAH37021.1"/>
    <property type="molecule type" value="Transcribed_RNA"/>
</dbReference>
<evidence type="ECO:0000313" key="1">
    <source>
        <dbReference type="EMBL" id="JAH37021.1"/>
    </source>
</evidence>
<reference evidence="1" key="1">
    <citation type="submission" date="2014-11" db="EMBL/GenBank/DDBJ databases">
        <authorList>
            <person name="Amaro Gonzalez C."/>
        </authorList>
    </citation>
    <scope>NUCLEOTIDE SEQUENCE</scope>
</reference>
<reference evidence="1" key="2">
    <citation type="journal article" date="2015" name="Fish Shellfish Immunol.">
        <title>Early steps in the European eel (Anguilla anguilla)-Vibrio vulnificus interaction in the gills: Role of the RtxA13 toxin.</title>
        <authorList>
            <person name="Callol A."/>
            <person name="Pajuelo D."/>
            <person name="Ebbesson L."/>
            <person name="Teles M."/>
            <person name="MacKenzie S."/>
            <person name="Amaro C."/>
        </authorList>
    </citation>
    <scope>NUCLEOTIDE SEQUENCE</scope>
</reference>
<name>A0A0E9S6X0_ANGAN</name>
<organism evidence="1">
    <name type="scientific">Anguilla anguilla</name>
    <name type="common">European freshwater eel</name>
    <name type="synonym">Muraena anguilla</name>
    <dbReference type="NCBI Taxonomy" id="7936"/>
    <lineage>
        <taxon>Eukaryota</taxon>
        <taxon>Metazoa</taxon>
        <taxon>Chordata</taxon>
        <taxon>Craniata</taxon>
        <taxon>Vertebrata</taxon>
        <taxon>Euteleostomi</taxon>
        <taxon>Actinopterygii</taxon>
        <taxon>Neopterygii</taxon>
        <taxon>Teleostei</taxon>
        <taxon>Anguilliformes</taxon>
        <taxon>Anguillidae</taxon>
        <taxon>Anguilla</taxon>
    </lineage>
</organism>
<accession>A0A0E9S6X0</accession>
<proteinExistence type="predicted"/>
<protein>
    <submittedName>
        <fullName evidence="1">Uncharacterized protein</fullName>
    </submittedName>
</protein>
<sequence length="9" mass="1065">MSALDWNQT</sequence>